<proteinExistence type="predicted"/>
<dbReference type="Proteomes" id="UP000490386">
    <property type="component" value="Unassembled WGS sequence"/>
</dbReference>
<gene>
    <name evidence="1" type="ORF">F8O03_06685</name>
</gene>
<dbReference type="AlphaFoldDB" id="A0A7J5B4L3"/>
<evidence type="ECO:0008006" key="3">
    <source>
        <dbReference type="Google" id="ProtNLM"/>
    </source>
</evidence>
<evidence type="ECO:0000313" key="1">
    <source>
        <dbReference type="EMBL" id="KAB1638094.1"/>
    </source>
</evidence>
<sequence length="512" mass="57720">MGAVKEFLIPHLAPLATPYLFVGAGLSRRFAALPSWSELLRLFADKTSQPYEFYLSAANGDLPLAATKIAEAFHGVWFSDLEYEDSRSKWQSKVVDQAGPLKIEIAKLLDKQVAAMTIPQALEAEWELLKASTVDGIVTTNYDRVLAEAFPSYLEYVGQEGMLFSDTQGIAETYAIHGSTRDPMSLVLTQSDYERFDARNAYLAAKLITIFVEHPVVFLGYSFNDGNVQRMLTAIVQGLQNHSIDKLRDRLIFVEWRADGDASVEVTDVNINGHLLPITRIRTPDWTEVFEALGSRKHALPARTLRILKEQVYEIVKSNDPKDRLFAYADIDSAKAEDISIVFGVGAKIAATGIVGMNRSDIIDDVLENPPGGLPADDILQLHISKIPSNWWYPVFKYLREAGHLDSDGKILDETVLPTQVVKLAQRNRAEVVTKFRYRRRGTMAALEAKHDWRWMFSNFLEVPSYINLASDLREYLIDNAGKLETEPPYWHTNYSKGVVAYDYIRYGLGWS</sequence>
<dbReference type="RefSeq" id="WP_151423194.1">
    <property type="nucleotide sequence ID" value="NZ_WBJX01000002.1"/>
</dbReference>
<reference evidence="1 2" key="1">
    <citation type="submission" date="2019-09" db="EMBL/GenBank/DDBJ databases">
        <title>Phylogeny of genus Pseudoclavibacter and closely related genus.</title>
        <authorList>
            <person name="Li Y."/>
        </authorList>
    </citation>
    <scope>NUCLEOTIDE SEQUENCE [LARGE SCALE GENOMIC DNA]</scope>
    <source>
        <strain evidence="1 2">THG-MD12</strain>
    </source>
</reference>
<organism evidence="1 2">
    <name type="scientific">Pseudoclavibacter terrae</name>
    <dbReference type="NCBI Taxonomy" id="1530195"/>
    <lineage>
        <taxon>Bacteria</taxon>
        <taxon>Bacillati</taxon>
        <taxon>Actinomycetota</taxon>
        <taxon>Actinomycetes</taxon>
        <taxon>Micrococcales</taxon>
        <taxon>Microbacteriaceae</taxon>
        <taxon>Pseudoclavibacter</taxon>
    </lineage>
</organism>
<keyword evidence="2" id="KW-1185">Reference proteome</keyword>
<name>A0A7J5B4L3_9MICO</name>
<dbReference type="Pfam" id="PF13289">
    <property type="entry name" value="SIR2_2"/>
    <property type="match status" value="1"/>
</dbReference>
<protein>
    <recommendedName>
        <fullName evidence="3">SIR2-like domain-containing protein</fullName>
    </recommendedName>
</protein>
<dbReference type="EMBL" id="WBJX01000002">
    <property type="protein sequence ID" value="KAB1638094.1"/>
    <property type="molecule type" value="Genomic_DNA"/>
</dbReference>
<dbReference type="OrthoDB" id="5241047at2"/>
<evidence type="ECO:0000313" key="2">
    <source>
        <dbReference type="Proteomes" id="UP000490386"/>
    </source>
</evidence>
<comment type="caution">
    <text evidence="1">The sequence shown here is derived from an EMBL/GenBank/DDBJ whole genome shotgun (WGS) entry which is preliminary data.</text>
</comment>
<accession>A0A7J5B4L3</accession>